<dbReference type="STRING" id="571298.SAMN04488026_100956"/>
<comment type="catalytic activity">
    <reaction evidence="4 5">
        <text>L-glutaminyl-[peptide chain release factor] + S-adenosyl-L-methionine = N(5)-methyl-L-glutaminyl-[peptide chain release factor] + S-adenosyl-L-homocysteine + H(+)</text>
        <dbReference type="Rhea" id="RHEA:42896"/>
        <dbReference type="Rhea" id="RHEA-COMP:10271"/>
        <dbReference type="Rhea" id="RHEA-COMP:10272"/>
        <dbReference type="ChEBI" id="CHEBI:15378"/>
        <dbReference type="ChEBI" id="CHEBI:30011"/>
        <dbReference type="ChEBI" id="CHEBI:57856"/>
        <dbReference type="ChEBI" id="CHEBI:59789"/>
        <dbReference type="ChEBI" id="CHEBI:61891"/>
        <dbReference type="EC" id="2.1.1.297"/>
    </reaction>
</comment>
<sequence>MTFAEALAVAVERLNRAGVKTPQRDARLLVAFAGGIAPDRLTLHLRDPFEADAALAAALDARAARQPVSHITGKRLFWGRIFRVTAEVLDPRPETETLIAAALEAPFERVLDLGTGSGCILLSLLAERPQATGLGVDLSETALEVARQNAADLQVPAEFRRSDWFETVTGSFDLVVSNPPYISADEMTGLAPETRDWEPRQALTDEGDGLSCYRIIAARAPDHLAPNGRLMVEIGASQGDAVSAIFAESGFEDIHVLPDLDGRGRVVAARRGVAKT</sequence>
<dbReference type="InterPro" id="IPR002052">
    <property type="entry name" value="DNA_methylase_N6_adenine_CS"/>
</dbReference>
<dbReference type="NCBIfam" id="TIGR00536">
    <property type="entry name" value="hemK_fam"/>
    <property type="match status" value="1"/>
</dbReference>
<evidence type="ECO:0000259" key="6">
    <source>
        <dbReference type="Pfam" id="PF05175"/>
    </source>
</evidence>
<comment type="function">
    <text evidence="5">Methylates the class 1 translation termination release factors RF1/PrfA and RF2/PrfB on the glutamine residue of the universally conserved GGQ motif.</text>
</comment>
<dbReference type="PANTHER" id="PTHR18895:SF74">
    <property type="entry name" value="MTRF1L RELEASE FACTOR GLUTAMINE METHYLTRANSFERASE"/>
    <property type="match status" value="1"/>
</dbReference>
<dbReference type="CDD" id="cd02440">
    <property type="entry name" value="AdoMet_MTases"/>
    <property type="match status" value="1"/>
</dbReference>
<dbReference type="GO" id="GO:0032259">
    <property type="term" value="P:methylation"/>
    <property type="evidence" value="ECO:0007669"/>
    <property type="project" value="UniProtKB-KW"/>
</dbReference>
<feature type="binding site" evidence="5">
    <location>
        <begin position="178"/>
        <end position="181"/>
    </location>
    <ligand>
        <name>substrate</name>
    </ligand>
</feature>
<dbReference type="EC" id="2.1.1.297" evidence="5"/>
<feature type="domain" description="Methyltransferase small" evidence="6">
    <location>
        <begin position="98"/>
        <end position="187"/>
    </location>
</feature>
<dbReference type="AlphaFoldDB" id="A0A1G8PNX7"/>
<dbReference type="EMBL" id="FNEK01000009">
    <property type="protein sequence ID" value="SDI94026.1"/>
    <property type="molecule type" value="Genomic_DNA"/>
</dbReference>
<feature type="binding site" evidence="5">
    <location>
        <position position="137"/>
    </location>
    <ligand>
        <name>S-adenosyl-L-methionine</name>
        <dbReference type="ChEBI" id="CHEBI:59789"/>
    </ligand>
</feature>
<evidence type="ECO:0000256" key="1">
    <source>
        <dbReference type="ARBA" id="ARBA00022603"/>
    </source>
</evidence>
<dbReference type="Pfam" id="PF05175">
    <property type="entry name" value="MTS"/>
    <property type="match status" value="1"/>
</dbReference>
<evidence type="ECO:0000259" key="7">
    <source>
        <dbReference type="Pfam" id="PF17827"/>
    </source>
</evidence>
<dbReference type="Proteomes" id="UP000199382">
    <property type="component" value="Unassembled WGS sequence"/>
</dbReference>
<gene>
    <name evidence="5" type="primary">prmC</name>
    <name evidence="8" type="ORF">SAMN04488026_100956</name>
</gene>
<dbReference type="Gene3D" id="1.10.8.10">
    <property type="entry name" value="DNA helicase RuvA subunit, C-terminal domain"/>
    <property type="match status" value="1"/>
</dbReference>
<evidence type="ECO:0000256" key="2">
    <source>
        <dbReference type="ARBA" id="ARBA00022679"/>
    </source>
</evidence>
<dbReference type="SUPFAM" id="SSF53335">
    <property type="entry name" value="S-adenosyl-L-methionine-dependent methyltransferases"/>
    <property type="match status" value="1"/>
</dbReference>
<dbReference type="InterPro" id="IPR040758">
    <property type="entry name" value="PrmC_N"/>
</dbReference>
<dbReference type="NCBIfam" id="TIGR03534">
    <property type="entry name" value="RF_mod_PrmC"/>
    <property type="match status" value="1"/>
</dbReference>
<reference evidence="8 9" key="1">
    <citation type="submission" date="2016-10" db="EMBL/GenBank/DDBJ databases">
        <authorList>
            <person name="de Groot N.N."/>
        </authorList>
    </citation>
    <scope>NUCLEOTIDE SEQUENCE [LARGE SCALE GENOMIC DNA]</scope>
    <source>
        <strain evidence="8 9">DSM 25294</strain>
    </source>
</reference>
<proteinExistence type="inferred from homology"/>
<dbReference type="PROSITE" id="PS00092">
    <property type="entry name" value="N6_MTASE"/>
    <property type="match status" value="1"/>
</dbReference>
<dbReference type="Pfam" id="PF17827">
    <property type="entry name" value="PrmC_N"/>
    <property type="match status" value="1"/>
</dbReference>
<feature type="binding site" evidence="5">
    <location>
        <begin position="114"/>
        <end position="118"/>
    </location>
    <ligand>
        <name>S-adenosyl-L-methionine</name>
        <dbReference type="ChEBI" id="CHEBI:59789"/>
    </ligand>
</feature>
<dbReference type="InterPro" id="IPR004556">
    <property type="entry name" value="HemK-like"/>
</dbReference>
<dbReference type="GO" id="GO:0003676">
    <property type="term" value="F:nucleic acid binding"/>
    <property type="evidence" value="ECO:0007669"/>
    <property type="project" value="InterPro"/>
</dbReference>
<dbReference type="PANTHER" id="PTHR18895">
    <property type="entry name" value="HEMK METHYLTRANSFERASE"/>
    <property type="match status" value="1"/>
</dbReference>
<evidence type="ECO:0000313" key="8">
    <source>
        <dbReference type="EMBL" id="SDI94026.1"/>
    </source>
</evidence>
<feature type="binding site" evidence="5">
    <location>
        <position position="164"/>
    </location>
    <ligand>
        <name>S-adenosyl-L-methionine</name>
        <dbReference type="ChEBI" id="CHEBI:59789"/>
    </ligand>
</feature>
<dbReference type="InterPro" id="IPR019874">
    <property type="entry name" value="RF_methyltr_PrmC"/>
</dbReference>
<organism evidence="8 9">
    <name type="scientific">Aliiruegeria lutimaris</name>
    <dbReference type="NCBI Taxonomy" id="571298"/>
    <lineage>
        <taxon>Bacteria</taxon>
        <taxon>Pseudomonadati</taxon>
        <taxon>Pseudomonadota</taxon>
        <taxon>Alphaproteobacteria</taxon>
        <taxon>Rhodobacterales</taxon>
        <taxon>Roseobacteraceae</taxon>
        <taxon>Aliiruegeria</taxon>
    </lineage>
</organism>
<feature type="domain" description="Release factor glutamine methyltransferase N-terminal" evidence="7">
    <location>
        <begin position="5"/>
        <end position="73"/>
    </location>
</feature>
<keyword evidence="9" id="KW-1185">Reference proteome</keyword>
<evidence type="ECO:0000256" key="3">
    <source>
        <dbReference type="ARBA" id="ARBA00022691"/>
    </source>
</evidence>
<dbReference type="InterPro" id="IPR029063">
    <property type="entry name" value="SAM-dependent_MTases_sf"/>
</dbReference>
<dbReference type="HAMAP" id="MF_02126">
    <property type="entry name" value="RF_methyltr_PrmC"/>
    <property type="match status" value="1"/>
</dbReference>
<keyword evidence="1 5" id="KW-0489">Methyltransferase</keyword>
<dbReference type="RefSeq" id="WP_093151808.1">
    <property type="nucleotide sequence ID" value="NZ_FNEK01000009.1"/>
</dbReference>
<feature type="binding site" evidence="5">
    <location>
        <position position="178"/>
    </location>
    <ligand>
        <name>S-adenosyl-L-methionine</name>
        <dbReference type="ChEBI" id="CHEBI:59789"/>
    </ligand>
</feature>
<dbReference type="Gene3D" id="3.40.50.150">
    <property type="entry name" value="Vaccinia Virus protein VP39"/>
    <property type="match status" value="1"/>
</dbReference>
<dbReference type="InterPro" id="IPR007848">
    <property type="entry name" value="Small_mtfrase_dom"/>
</dbReference>
<name>A0A1G8PNX7_9RHOB</name>
<dbReference type="InterPro" id="IPR050320">
    <property type="entry name" value="N5-glutamine_MTase"/>
</dbReference>
<comment type="similarity">
    <text evidence="5">Belongs to the protein N5-glutamine methyltransferase family. PrmC subfamily.</text>
</comment>
<keyword evidence="2 5" id="KW-0808">Transferase</keyword>
<evidence type="ECO:0000256" key="5">
    <source>
        <dbReference type="HAMAP-Rule" id="MF_02126"/>
    </source>
</evidence>
<dbReference type="GO" id="GO:0102559">
    <property type="term" value="F:peptide chain release factor N(5)-glutamine methyltransferase activity"/>
    <property type="evidence" value="ECO:0007669"/>
    <property type="project" value="UniProtKB-EC"/>
</dbReference>
<keyword evidence="3 5" id="KW-0949">S-adenosyl-L-methionine</keyword>
<dbReference type="OrthoDB" id="9800643at2"/>
<accession>A0A1G8PNX7</accession>
<protein>
    <recommendedName>
        <fullName evidence="5">Release factor glutamine methyltransferase</fullName>
        <shortName evidence="5">RF MTase</shortName>
        <ecNumber evidence="5">2.1.1.297</ecNumber>
    </recommendedName>
    <alternativeName>
        <fullName evidence="5">N5-glutamine methyltransferase PrmC</fullName>
    </alternativeName>
    <alternativeName>
        <fullName evidence="5">Protein-(glutamine-N5) MTase PrmC</fullName>
    </alternativeName>
    <alternativeName>
        <fullName evidence="5">Protein-glutamine N-methyltransferase PrmC</fullName>
    </alternativeName>
</protein>
<evidence type="ECO:0000313" key="9">
    <source>
        <dbReference type="Proteomes" id="UP000199382"/>
    </source>
</evidence>
<evidence type="ECO:0000256" key="4">
    <source>
        <dbReference type="ARBA" id="ARBA00048391"/>
    </source>
</evidence>